<dbReference type="RefSeq" id="WP_228228192.1">
    <property type="nucleotide sequence ID" value="NZ_JAJGNP010000034.1"/>
</dbReference>
<organism evidence="1 2">
    <name type="scientific">Sphingobium soli</name>
    <dbReference type="NCBI Taxonomy" id="1591116"/>
    <lineage>
        <taxon>Bacteria</taxon>
        <taxon>Pseudomonadati</taxon>
        <taxon>Pseudomonadota</taxon>
        <taxon>Alphaproteobacteria</taxon>
        <taxon>Sphingomonadales</taxon>
        <taxon>Sphingomonadaceae</taxon>
        <taxon>Sphingobium</taxon>
    </lineage>
</organism>
<sequence length="76" mass="8418">MNDPIKVSVLVAKKVKTRSLRYIAPILAEQINGVAIQVLEHDQIVGKLSFELRSKATLATDVSLRPELLEQSHPLS</sequence>
<name>A0ABS8HA33_9SPHN</name>
<comment type="caution">
    <text evidence="1">The sequence shown here is derived from an EMBL/GenBank/DDBJ whole genome shotgun (WGS) entry which is preliminary data.</text>
</comment>
<evidence type="ECO:0000313" key="1">
    <source>
        <dbReference type="EMBL" id="MCC4234878.1"/>
    </source>
</evidence>
<reference evidence="1 2" key="1">
    <citation type="submission" date="2021-10" db="EMBL/GenBank/DDBJ databases">
        <title>The diversity and Nitrogen Metabolism of Culturable Nitrate-Utilizing Bacteria Within the Oxygen Minimum Zone of the Changjiang (Yangtze River)Estuary.</title>
        <authorList>
            <person name="Zhang D."/>
            <person name="Zheng J."/>
            <person name="Liu S."/>
            <person name="He W."/>
        </authorList>
    </citation>
    <scope>NUCLEOTIDE SEQUENCE [LARGE SCALE GENOMIC DNA]</scope>
    <source>
        <strain evidence="1 2">FXH275-2</strain>
    </source>
</reference>
<protein>
    <submittedName>
        <fullName evidence="1">Uncharacterized protein</fullName>
    </submittedName>
</protein>
<accession>A0ABS8HA33</accession>
<gene>
    <name evidence="1" type="ORF">LL253_19595</name>
</gene>
<dbReference type="Proteomes" id="UP001198830">
    <property type="component" value="Unassembled WGS sequence"/>
</dbReference>
<proteinExistence type="predicted"/>
<keyword evidence="2" id="KW-1185">Reference proteome</keyword>
<dbReference type="EMBL" id="JAJGNP010000034">
    <property type="protein sequence ID" value="MCC4234878.1"/>
    <property type="molecule type" value="Genomic_DNA"/>
</dbReference>
<evidence type="ECO:0000313" key="2">
    <source>
        <dbReference type="Proteomes" id="UP001198830"/>
    </source>
</evidence>